<proteinExistence type="inferred from homology"/>
<dbReference type="Proteomes" id="UP000285376">
    <property type="component" value="Unassembled WGS sequence"/>
</dbReference>
<dbReference type="PRINTS" id="PR00081">
    <property type="entry name" value="GDHRDH"/>
</dbReference>
<dbReference type="SUPFAM" id="SSF51735">
    <property type="entry name" value="NAD(P)-binding Rossmann-fold domains"/>
    <property type="match status" value="1"/>
</dbReference>
<dbReference type="InterPro" id="IPR020904">
    <property type="entry name" value="Sc_DH/Rdtase_CS"/>
</dbReference>
<protein>
    <submittedName>
        <fullName evidence="6">SDR family oxidoreductase</fullName>
    </submittedName>
</protein>
<organism evidence="6 7">
    <name type="scientific">Dermacoccus abyssi</name>
    <dbReference type="NCBI Taxonomy" id="322596"/>
    <lineage>
        <taxon>Bacteria</taxon>
        <taxon>Bacillati</taxon>
        <taxon>Actinomycetota</taxon>
        <taxon>Actinomycetes</taxon>
        <taxon>Micrococcales</taxon>
        <taxon>Dermacoccaceae</taxon>
        <taxon>Dermacoccus</taxon>
    </lineage>
</organism>
<feature type="domain" description="Ketoreductase" evidence="5">
    <location>
        <begin position="5"/>
        <end position="208"/>
    </location>
</feature>
<evidence type="ECO:0000259" key="5">
    <source>
        <dbReference type="SMART" id="SM00822"/>
    </source>
</evidence>
<keyword evidence="3" id="KW-0560">Oxidoreductase</keyword>
<dbReference type="PANTHER" id="PTHR43391:SF14">
    <property type="entry name" value="DEHYDROGENASE_REDUCTASE SDR FAMILY PROTEIN 7-LIKE"/>
    <property type="match status" value="1"/>
</dbReference>
<keyword evidence="2" id="KW-0521">NADP</keyword>
<dbReference type="AlphaFoldDB" id="A0A417Z6W5"/>
<reference evidence="6 7" key="1">
    <citation type="submission" date="2018-08" db="EMBL/GenBank/DDBJ databases">
        <title>Whole genome sequence analysis of Dermacoccus abyssi bacteria isolated from Deep Mariana trench Micromonospora spp reveals genes involved in the environmental adaptation and production of secondary metabolites.</title>
        <authorList>
            <person name="Abdel-Mageed W.M."/>
            <person name="Lehri B."/>
            <person name="Nouioui I."/>
            <person name="Goodfellow I."/>
            <person name="Jaspars M."/>
            <person name="Karlyshev A."/>
        </authorList>
    </citation>
    <scope>NUCLEOTIDE SEQUENCE [LARGE SCALE GENOMIC DNA]</scope>
    <source>
        <strain evidence="6 7">MT1.1</strain>
    </source>
</reference>
<comment type="caution">
    <text evidence="6">The sequence shown here is derived from an EMBL/GenBank/DDBJ whole genome shotgun (WGS) entry which is preliminary data.</text>
</comment>
<dbReference type="InterPro" id="IPR002347">
    <property type="entry name" value="SDR_fam"/>
</dbReference>
<gene>
    <name evidence="6" type="ORF">D1832_05885</name>
</gene>
<dbReference type="InterPro" id="IPR036291">
    <property type="entry name" value="NAD(P)-bd_dom_sf"/>
</dbReference>
<name>A0A417Z6W5_9MICO</name>
<accession>A0A417Z6W5</accession>
<evidence type="ECO:0000313" key="7">
    <source>
        <dbReference type="Proteomes" id="UP000285376"/>
    </source>
</evidence>
<dbReference type="Pfam" id="PF00106">
    <property type="entry name" value="adh_short"/>
    <property type="match status" value="1"/>
</dbReference>
<evidence type="ECO:0000256" key="2">
    <source>
        <dbReference type="ARBA" id="ARBA00022857"/>
    </source>
</evidence>
<dbReference type="EMBL" id="QWLM01000005">
    <property type="protein sequence ID" value="RHW46356.1"/>
    <property type="molecule type" value="Genomic_DNA"/>
</dbReference>
<dbReference type="RefSeq" id="WP_118913043.1">
    <property type="nucleotide sequence ID" value="NZ_CBCRVH010000004.1"/>
</dbReference>
<dbReference type="PANTHER" id="PTHR43391">
    <property type="entry name" value="RETINOL DEHYDROGENASE-RELATED"/>
    <property type="match status" value="1"/>
</dbReference>
<evidence type="ECO:0000313" key="6">
    <source>
        <dbReference type="EMBL" id="RHW46356.1"/>
    </source>
</evidence>
<dbReference type="NCBIfam" id="NF006073">
    <property type="entry name" value="PRK08219.1"/>
    <property type="match status" value="1"/>
</dbReference>
<dbReference type="GO" id="GO:0016491">
    <property type="term" value="F:oxidoreductase activity"/>
    <property type="evidence" value="ECO:0007669"/>
    <property type="project" value="UniProtKB-KW"/>
</dbReference>
<comment type="similarity">
    <text evidence="1 4">Belongs to the short-chain dehydrogenases/reductases (SDR) family.</text>
</comment>
<dbReference type="PROSITE" id="PS00061">
    <property type="entry name" value="ADH_SHORT"/>
    <property type="match status" value="1"/>
</dbReference>
<dbReference type="PRINTS" id="PR00080">
    <property type="entry name" value="SDRFAMILY"/>
</dbReference>
<evidence type="ECO:0000256" key="1">
    <source>
        <dbReference type="ARBA" id="ARBA00006484"/>
    </source>
</evidence>
<dbReference type="Gene3D" id="3.40.50.720">
    <property type="entry name" value="NAD(P)-binding Rossmann-like Domain"/>
    <property type="match status" value="1"/>
</dbReference>
<evidence type="ECO:0000256" key="4">
    <source>
        <dbReference type="RuleBase" id="RU000363"/>
    </source>
</evidence>
<dbReference type="SMART" id="SM00822">
    <property type="entry name" value="PKS_KR"/>
    <property type="match status" value="1"/>
</dbReference>
<sequence length="236" mass="24706">MSERPVILVTGGTRGIGRAICDDLASDHELIVGGTDPAAVAAACERYASARPFAADLTDADAVERAVDELGLERLDGLVHSAGLLGSGAFRDLSREDWRRTFEVNVFAVADLTRLALPALEEASGTVVVINSGSGLTANGPGGVYSASKFAARALTDAMREELRPAGIRVSSVHPGRVATDMQIELNDFEGREYDAENYLRPESVAGAVRAALTASPDANLDMVSVRPGPAATNRA</sequence>
<dbReference type="InterPro" id="IPR057326">
    <property type="entry name" value="KR_dom"/>
</dbReference>
<evidence type="ECO:0000256" key="3">
    <source>
        <dbReference type="ARBA" id="ARBA00023002"/>
    </source>
</evidence>